<dbReference type="InterPro" id="IPR042047">
    <property type="entry name" value="SleB_dom1"/>
</dbReference>
<sequence>MATNRAVPAWIGATFPSKETAAMIRAFRAAALIGLAIASTISAPAHADAIRKAETLVSLETKALARARNGHLEKLVTPVAAAQGTGDITYSNAWLSRQPIISTGGAEWQCLSEALYFEARGESVQGLFAVAEVILNRVSSPRFPGSVCGVVKQGTGKKYGCQFTYTCDGHPERINEPAAWDRVGKVAQVMLNGAPRSLTQGATYYHTNAVRPKWSRSFMKTANIGQHIFYRNPR</sequence>
<protein>
    <recommendedName>
        <fullName evidence="1">Cell wall hydrolase SleB domain-containing protein</fullName>
    </recommendedName>
</protein>
<proteinExistence type="predicted"/>
<evidence type="ECO:0000313" key="3">
    <source>
        <dbReference type="Proteomes" id="UP000005713"/>
    </source>
</evidence>
<dbReference type="Gene3D" id="1.10.10.2520">
    <property type="entry name" value="Cell wall hydrolase SleB, domain 1"/>
    <property type="match status" value="1"/>
</dbReference>
<dbReference type="InterPro" id="IPR011105">
    <property type="entry name" value="Cell_wall_hydrolase_SleB"/>
</dbReference>
<dbReference type="Pfam" id="PF07486">
    <property type="entry name" value="Hydrolase_2"/>
    <property type="match status" value="1"/>
</dbReference>
<accession>A3JZI2</accession>
<dbReference type="AlphaFoldDB" id="A3JZI2"/>
<dbReference type="GO" id="GO:0016787">
    <property type="term" value="F:hydrolase activity"/>
    <property type="evidence" value="ECO:0007669"/>
    <property type="project" value="InterPro"/>
</dbReference>
<evidence type="ECO:0000259" key="1">
    <source>
        <dbReference type="Pfam" id="PF07486"/>
    </source>
</evidence>
<keyword evidence="3" id="KW-1185">Reference proteome</keyword>
<gene>
    <name evidence="2" type="ORF">SSE37_08753</name>
</gene>
<reference evidence="2 3" key="1">
    <citation type="submission" date="2006-06" db="EMBL/GenBank/DDBJ databases">
        <authorList>
            <person name="Moran M.A."/>
            <person name="Ferriera S."/>
            <person name="Johnson J."/>
            <person name="Kravitz S."/>
            <person name="Beeson K."/>
            <person name="Sutton G."/>
            <person name="Rogers Y.-H."/>
            <person name="Friedman R."/>
            <person name="Frazier M."/>
            <person name="Venter J.C."/>
        </authorList>
    </citation>
    <scope>NUCLEOTIDE SEQUENCE [LARGE SCALE GENOMIC DNA]</scope>
    <source>
        <strain evidence="2 3">E-37</strain>
    </source>
</reference>
<dbReference type="eggNOG" id="COG3773">
    <property type="taxonomic scope" value="Bacteria"/>
</dbReference>
<comment type="caution">
    <text evidence="2">The sequence shown here is derived from an EMBL/GenBank/DDBJ whole genome shotgun (WGS) entry which is preliminary data.</text>
</comment>
<organism evidence="2 3">
    <name type="scientific">Sagittula stellata (strain ATCC 700073 / DSM 11524 / E-37)</name>
    <dbReference type="NCBI Taxonomy" id="388399"/>
    <lineage>
        <taxon>Bacteria</taxon>
        <taxon>Pseudomonadati</taxon>
        <taxon>Pseudomonadota</taxon>
        <taxon>Alphaproteobacteria</taxon>
        <taxon>Rhodobacterales</taxon>
        <taxon>Roseobacteraceae</taxon>
        <taxon>Sagittula</taxon>
    </lineage>
</organism>
<evidence type="ECO:0000313" key="2">
    <source>
        <dbReference type="EMBL" id="EBA09885.1"/>
    </source>
</evidence>
<name>A3JZI2_SAGS3</name>
<dbReference type="Proteomes" id="UP000005713">
    <property type="component" value="Unassembled WGS sequence"/>
</dbReference>
<feature type="domain" description="Cell wall hydrolase SleB" evidence="1">
    <location>
        <begin position="121"/>
        <end position="230"/>
    </location>
</feature>
<dbReference type="EMBL" id="AAYA01000002">
    <property type="protein sequence ID" value="EBA09885.1"/>
    <property type="molecule type" value="Genomic_DNA"/>
</dbReference>